<gene>
    <name evidence="2" type="ORF">C1880_01275</name>
</gene>
<dbReference type="EMBL" id="PPTP01000001">
    <property type="protein sequence ID" value="RDB57479.1"/>
    <property type="molecule type" value="Genomic_DNA"/>
</dbReference>
<protein>
    <submittedName>
        <fullName evidence="2">Uncharacterized protein</fullName>
    </submittedName>
</protein>
<keyword evidence="1" id="KW-0472">Membrane</keyword>
<evidence type="ECO:0000313" key="3">
    <source>
        <dbReference type="Proteomes" id="UP000253792"/>
    </source>
</evidence>
<dbReference type="Proteomes" id="UP000253792">
    <property type="component" value="Unassembled WGS sequence"/>
</dbReference>
<sequence length="158" mass="17406">MRKNGNMFEWAIEVAVVVAIVLLLMGVCFWVVPHLQKTDRSASPTFSVFDVEDAQSKRGSVLQSDDMDGGIDDVIFHGKGVVTSLDAAALIACIRITSEDSYGLEQGGEYRFNFDERFEQVKLTLDGVDVGSVVDFRYRAITCDKEGTLVGEFITLAL</sequence>
<feature type="transmembrane region" description="Helical" evidence="1">
    <location>
        <begin position="12"/>
        <end position="32"/>
    </location>
</feature>
<keyword evidence="1" id="KW-0812">Transmembrane</keyword>
<organism evidence="2 3">
    <name type="scientific">Senegalimassilia anaerobia</name>
    <dbReference type="NCBI Taxonomy" id="1473216"/>
    <lineage>
        <taxon>Bacteria</taxon>
        <taxon>Bacillati</taxon>
        <taxon>Actinomycetota</taxon>
        <taxon>Coriobacteriia</taxon>
        <taxon>Coriobacteriales</taxon>
        <taxon>Coriobacteriaceae</taxon>
        <taxon>Senegalimassilia</taxon>
    </lineage>
</organism>
<keyword evidence="3" id="KW-1185">Reference proteome</keyword>
<dbReference type="AlphaFoldDB" id="A0A369LFM7"/>
<proteinExistence type="predicted"/>
<name>A0A369LFM7_9ACTN</name>
<evidence type="ECO:0000313" key="2">
    <source>
        <dbReference type="EMBL" id="RDB57479.1"/>
    </source>
</evidence>
<evidence type="ECO:0000256" key="1">
    <source>
        <dbReference type="SAM" id="Phobius"/>
    </source>
</evidence>
<dbReference type="RefSeq" id="WP_114619970.1">
    <property type="nucleotide sequence ID" value="NZ_DBFBEK010000009.1"/>
</dbReference>
<keyword evidence="1" id="KW-1133">Transmembrane helix</keyword>
<reference evidence="2 3" key="1">
    <citation type="journal article" date="2018" name="Elife">
        <title>Discovery and characterization of a prevalent human gut bacterial enzyme sufficient for the inactivation of a family of plant toxins.</title>
        <authorList>
            <person name="Koppel N."/>
            <person name="Bisanz J.E."/>
            <person name="Pandelia M.E."/>
            <person name="Turnbaugh P.J."/>
            <person name="Balskus E.P."/>
        </authorList>
    </citation>
    <scope>NUCLEOTIDE SEQUENCE [LARGE SCALE GENOMIC DNA]</scope>
    <source>
        <strain evidence="3">anaerobia AP69FAA</strain>
    </source>
</reference>
<accession>A0A369LFM7</accession>
<comment type="caution">
    <text evidence="2">The sequence shown here is derived from an EMBL/GenBank/DDBJ whole genome shotgun (WGS) entry which is preliminary data.</text>
</comment>